<dbReference type="AlphaFoldDB" id="A0A329QN20"/>
<evidence type="ECO:0000313" key="5">
    <source>
        <dbReference type="Proteomes" id="UP000250462"/>
    </source>
</evidence>
<keyword evidence="1" id="KW-0805">Transcription regulation</keyword>
<sequence length="47" mass="5670">MLRETDLPLDVIAARTGLRDATYLVRRFRDRYGITPQRWRHSQQARL</sequence>
<organism evidence="4 5">
    <name type="scientific">Phytoactinopolyspora halophila</name>
    <dbReference type="NCBI Taxonomy" id="1981511"/>
    <lineage>
        <taxon>Bacteria</taxon>
        <taxon>Bacillati</taxon>
        <taxon>Actinomycetota</taxon>
        <taxon>Actinomycetes</taxon>
        <taxon>Jiangellales</taxon>
        <taxon>Jiangellaceae</taxon>
        <taxon>Phytoactinopolyspora</taxon>
    </lineage>
</organism>
<evidence type="ECO:0000259" key="3">
    <source>
        <dbReference type="PROSITE" id="PS01124"/>
    </source>
</evidence>
<dbReference type="PROSITE" id="PS01124">
    <property type="entry name" value="HTH_ARAC_FAMILY_2"/>
    <property type="match status" value="1"/>
</dbReference>
<dbReference type="Pfam" id="PF12833">
    <property type="entry name" value="HTH_18"/>
    <property type="match status" value="1"/>
</dbReference>
<dbReference type="RefSeq" id="WP_112258899.1">
    <property type="nucleotide sequence ID" value="NZ_QMIG01000014.1"/>
</dbReference>
<dbReference type="Gene3D" id="1.10.10.60">
    <property type="entry name" value="Homeodomain-like"/>
    <property type="match status" value="1"/>
</dbReference>
<dbReference type="InterPro" id="IPR009057">
    <property type="entry name" value="Homeodomain-like_sf"/>
</dbReference>
<dbReference type="GO" id="GO:0043565">
    <property type="term" value="F:sequence-specific DNA binding"/>
    <property type="evidence" value="ECO:0007669"/>
    <property type="project" value="InterPro"/>
</dbReference>
<reference evidence="4 5" key="1">
    <citation type="submission" date="2018-06" db="EMBL/GenBank/DDBJ databases">
        <title>Phytoactinopolyspora halophila sp. nov., a novel halophilic actinomycete isolated from a saline soil in China.</title>
        <authorList>
            <person name="Tang S.-K."/>
        </authorList>
    </citation>
    <scope>NUCLEOTIDE SEQUENCE [LARGE SCALE GENOMIC DNA]</scope>
    <source>
        <strain evidence="4 5">YIM 96934</strain>
    </source>
</reference>
<accession>A0A329QN20</accession>
<evidence type="ECO:0000256" key="2">
    <source>
        <dbReference type="ARBA" id="ARBA00023163"/>
    </source>
</evidence>
<gene>
    <name evidence="4" type="ORF">DPM12_13760</name>
</gene>
<dbReference type="GO" id="GO:0003700">
    <property type="term" value="F:DNA-binding transcription factor activity"/>
    <property type="evidence" value="ECO:0007669"/>
    <property type="project" value="InterPro"/>
</dbReference>
<dbReference type="Proteomes" id="UP000250462">
    <property type="component" value="Unassembled WGS sequence"/>
</dbReference>
<keyword evidence="2" id="KW-0804">Transcription</keyword>
<proteinExistence type="predicted"/>
<evidence type="ECO:0000313" key="4">
    <source>
        <dbReference type="EMBL" id="RAW13129.1"/>
    </source>
</evidence>
<protein>
    <recommendedName>
        <fullName evidence="3">HTH araC/xylS-type domain-containing protein</fullName>
    </recommendedName>
</protein>
<dbReference type="SUPFAM" id="SSF46689">
    <property type="entry name" value="Homeodomain-like"/>
    <property type="match status" value="1"/>
</dbReference>
<dbReference type="EMBL" id="QMIG01000014">
    <property type="protein sequence ID" value="RAW13129.1"/>
    <property type="molecule type" value="Genomic_DNA"/>
</dbReference>
<evidence type="ECO:0000256" key="1">
    <source>
        <dbReference type="ARBA" id="ARBA00023015"/>
    </source>
</evidence>
<name>A0A329QN20_9ACTN</name>
<dbReference type="InterPro" id="IPR018060">
    <property type="entry name" value="HTH_AraC"/>
</dbReference>
<feature type="domain" description="HTH araC/xylS-type" evidence="3">
    <location>
        <begin position="1"/>
        <end position="42"/>
    </location>
</feature>
<dbReference type="OrthoDB" id="241790at2"/>
<keyword evidence="5" id="KW-1185">Reference proteome</keyword>
<comment type="caution">
    <text evidence="4">The sequence shown here is derived from an EMBL/GenBank/DDBJ whole genome shotgun (WGS) entry which is preliminary data.</text>
</comment>